<keyword evidence="2" id="KW-1185">Reference proteome</keyword>
<evidence type="ECO:0000313" key="2">
    <source>
        <dbReference type="Proteomes" id="UP001430804"/>
    </source>
</evidence>
<organism evidence="1 2">
    <name type="scientific">Pseudohoeflea coraliihabitans</name>
    <dbReference type="NCBI Taxonomy" id="2860393"/>
    <lineage>
        <taxon>Bacteria</taxon>
        <taxon>Pseudomonadati</taxon>
        <taxon>Pseudomonadota</taxon>
        <taxon>Alphaproteobacteria</taxon>
        <taxon>Hyphomicrobiales</taxon>
        <taxon>Rhizobiaceae</taxon>
        <taxon>Pseudohoeflea</taxon>
    </lineage>
</organism>
<accession>A0ABS6WUB7</accession>
<comment type="caution">
    <text evidence="1">The sequence shown here is derived from an EMBL/GenBank/DDBJ whole genome shotgun (WGS) entry which is preliminary data.</text>
</comment>
<evidence type="ECO:0008006" key="3">
    <source>
        <dbReference type="Google" id="ProtNLM"/>
    </source>
</evidence>
<dbReference type="RefSeq" id="WP_219202978.1">
    <property type="nucleotide sequence ID" value="NZ_JAHWQX010000004.1"/>
</dbReference>
<gene>
    <name evidence="1" type="ORF">KY465_15320</name>
</gene>
<sequence length="104" mass="11952">MNKLEAPLPNSVTIPSQIIEKWVDIPETQFLDLRVTRVDMDRLYFSFDNMARAQALFQDAIIAHSNGQVDEANHLNHESRRLLIEAQNAHRLFFMALMSSVVAK</sequence>
<dbReference type="EMBL" id="JAHWQX010000004">
    <property type="protein sequence ID" value="MBW3098654.1"/>
    <property type="molecule type" value="Genomic_DNA"/>
</dbReference>
<reference evidence="1" key="1">
    <citation type="submission" date="2021-07" db="EMBL/GenBank/DDBJ databases">
        <title>Pseudohoeflea marina sp. nov. a polyhydroxyalcanoate-producing bacterium.</title>
        <authorList>
            <person name="Zheng W."/>
            <person name="Yu S."/>
            <person name="Huang Y."/>
        </authorList>
    </citation>
    <scope>NUCLEOTIDE SEQUENCE</scope>
    <source>
        <strain evidence="1">DP4N28-3</strain>
    </source>
</reference>
<name>A0ABS6WUB7_9HYPH</name>
<evidence type="ECO:0000313" key="1">
    <source>
        <dbReference type="EMBL" id="MBW3098654.1"/>
    </source>
</evidence>
<dbReference type="Proteomes" id="UP001430804">
    <property type="component" value="Unassembled WGS sequence"/>
</dbReference>
<proteinExistence type="predicted"/>
<protein>
    <recommendedName>
        <fullName evidence="3">Phasin domain-containing protein</fullName>
    </recommendedName>
</protein>